<keyword evidence="3" id="KW-1185">Reference proteome</keyword>
<sequence>MHCSIVTKVQFRAVSGKVKPPGVHLGLWRKVALIWQSKSTLYMTYRFQLDPRPMIMLTTLAYLTLITPVCILKGDVKGAYRHLMTYADHVYRMAASIQELHAKV</sequence>
<accession>A0A225WIE3</accession>
<keyword evidence="1" id="KW-0812">Transmembrane</keyword>
<proteinExistence type="predicted"/>
<gene>
    <name evidence="2" type="ORF">PHMEG_0009266</name>
</gene>
<name>A0A225WIE3_9STRA</name>
<dbReference type="AlphaFoldDB" id="A0A225WIE3"/>
<dbReference type="Proteomes" id="UP000198211">
    <property type="component" value="Unassembled WGS sequence"/>
</dbReference>
<evidence type="ECO:0000256" key="1">
    <source>
        <dbReference type="SAM" id="Phobius"/>
    </source>
</evidence>
<reference evidence="3" key="1">
    <citation type="submission" date="2017-03" db="EMBL/GenBank/DDBJ databases">
        <title>Phytopthora megakarya and P. palmivora, two closely related causual agents of cacao black pod achieved similar genome size and gene model numbers by different mechanisms.</title>
        <authorList>
            <person name="Ali S."/>
            <person name="Shao J."/>
            <person name="Larry D.J."/>
            <person name="Kronmiller B."/>
            <person name="Shen D."/>
            <person name="Strem M.D."/>
            <person name="Melnick R.L."/>
            <person name="Guiltinan M.J."/>
            <person name="Tyler B.M."/>
            <person name="Meinhardt L.W."/>
            <person name="Bailey B.A."/>
        </authorList>
    </citation>
    <scope>NUCLEOTIDE SEQUENCE [LARGE SCALE GENOMIC DNA]</scope>
    <source>
        <strain evidence="3">zdho120</strain>
    </source>
</reference>
<evidence type="ECO:0000313" key="2">
    <source>
        <dbReference type="EMBL" id="OWZ16879.1"/>
    </source>
</evidence>
<feature type="transmembrane region" description="Helical" evidence="1">
    <location>
        <begin position="54"/>
        <end position="72"/>
    </location>
</feature>
<keyword evidence="1" id="KW-1133">Transmembrane helix</keyword>
<comment type="caution">
    <text evidence="2">The sequence shown here is derived from an EMBL/GenBank/DDBJ whole genome shotgun (WGS) entry which is preliminary data.</text>
</comment>
<keyword evidence="1" id="KW-0472">Membrane</keyword>
<evidence type="ECO:0000313" key="3">
    <source>
        <dbReference type="Proteomes" id="UP000198211"/>
    </source>
</evidence>
<protein>
    <submittedName>
        <fullName evidence="2">Uncharacterized protein</fullName>
    </submittedName>
</protein>
<organism evidence="2 3">
    <name type="scientific">Phytophthora megakarya</name>
    <dbReference type="NCBI Taxonomy" id="4795"/>
    <lineage>
        <taxon>Eukaryota</taxon>
        <taxon>Sar</taxon>
        <taxon>Stramenopiles</taxon>
        <taxon>Oomycota</taxon>
        <taxon>Peronosporomycetes</taxon>
        <taxon>Peronosporales</taxon>
        <taxon>Peronosporaceae</taxon>
        <taxon>Phytophthora</taxon>
    </lineage>
</organism>
<dbReference type="EMBL" id="NBNE01000853">
    <property type="protein sequence ID" value="OWZ16879.1"/>
    <property type="molecule type" value="Genomic_DNA"/>
</dbReference>